<dbReference type="RefSeq" id="WP_031241233.1">
    <property type="nucleotide sequence ID" value="NZ_CBLX010000024.1"/>
</dbReference>
<accession>A0A060QLR0</accession>
<dbReference type="Pfam" id="PF00146">
    <property type="entry name" value="NADHdh"/>
    <property type="match status" value="1"/>
</dbReference>
<dbReference type="GO" id="GO:0048038">
    <property type="term" value="F:quinone binding"/>
    <property type="evidence" value="ECO:0007669"/>
    <property type="project" value="UniProtKB-KW"/>
</dbReference>
<feature type="transmembrane region" description="Helical" evidence="5">
    <location>
        <begin position="5"/>
        <end position="25"/>
    </location>
</feature>
<feature type="transmembrane region" description="Helical" evidence="5">
    <location>
        <begin position="108"/>
        <end position="129"/>
    </location>
</feature>
<comment type="subcellular location">
    <subcellularLocation>
        <location evidence="5 6">Cell membrane</location>
        <topology evidence="5 6">Multi-pass membrane protein</topology>
    </subcellularLocation>
    <subcellularLocation>
        <location evidence="1">Membrane</location>
        <topology evidence="1">Multi-pass membrane protein</topology>
    </subcellularLocation>
</comment>
<dbReference type="PANTHER" id="PTHR11432:SF3">
    <property type="entry name" value="NADH-UBIQUINONE OXIDOREDUCTASE CHAIN 1"/>
    <property type="match status" value="1"/>
</dbReference>
<feature type="transmembrane region" description="Helical" evidence="5">
    <location>
        <begin position="294"/>
        <end position="316"/>
    </location>
</feature>
<dbReference type="eggNOG" id="COG1005">
    <property type="taxonomic scope" value="Bacteria"/>
</dbReference>
<dbReference type="GO" id="GO:0009060">
    <property type="term" value="P:aerobic respiration"/>
    <property type="evidence" value="ECO:0007669"/>
    <property type="project" value="TreeGrafter"/>
</dbReference>
<dbReference type="GeneID" id="78227420"/>
<evidence type="ECO:0000256" key="5">
    <source>
        <dbReference type="HAMAP-Rule" id="MF_01350"/>
    </source>
</evidence>
<protein>
    <recommendedName>
        <fullName evidence="5">NADH-quinone oxidoreductase subunit H</fullName>
        <ecNumber evidence="5">7.1.1.-</ecNumber>
    </recommendedName>
    <alternativeName>
        <fullName evidence="5">NADH dehydrogenase I subunit H</fullName>
    </alternativeName>
    <alternativeName>
        <fullName evidence="5">NDH-1 subunit H</fullName>
    </alternativeName>
</protein>
<organism evidence="7 8">
    <name type="scientific">Asaia bogorensis</name>
    <dbReference type="NCBI Taxonomy" id="91915"/>
    <lineage>
        <taxon>Bacteria</taxon>
        <taxon>Pseudomonadati</taxon>
        <taxon>Pseudomonadota</taxon>
        <taxon>Alphaproteobacteria</taxon>
        <taxon>Acetobacterales</taxon>
        <taxon>Acetobacteraceae</taxon>
        <taxon>Asaia</taxon>
    </lineage>
</organism>
<dbReference type="NCBIfam" id="NF004740">
    <property type="entry name" value="PRK06076.1-1"/>
    <property type="match status" value="1"/>
</dbReference>
<feature type="transmembrane region" description="Helical" evidence="5">
    <location>
        <begin position="182"/>
        <end position="199"/>
    </location>
</feature>
<dbReference type="InterPro" id="IPR018086">
    <property type="entry name" value="NADH_UbQ_OxRdtase_su1_CS"/>
</dbReference>
<reference evidence="7 8" key="1">
    <citation type="journal article" date="2014" name="Genome Biol. Evol.">
        <title>Acetic acid bacteria genomes reveal functional traits for adaptation to life in insect guts.</title>
        <authorList>
            <person name="Chouaia B."/>
            <person name="Gaiarsa S."/>
            <person name="Crotti E."/>
            <person name="Comandatore F."/>
            <person name="Degli Esposti M."/>
            <person name="Ricci I."/>
            <person name="Alma A."/>
            <person name="Favia G."/>
            <person name="Bandi C."/>
            <person name="Daffonchio D."/>
        </authorList>
    </citation>
    <scope>NUCLEOTIDE SEQUENCE [LARGE SCALE GENOMIC DNA]</scope>
    <source>
        <strain evidence="7 8">SF2.1</strain>
    </source>
</reference>
<keyword evidence="5 6" id="KW-0520">NAD</keyword>
<keyword evidence="2 5" id="KW-0812">Transmembrane</keyword>
<comment type="similarity">
    <text evidence="5 6">Belongs to the complex I subunit 1 family.</text>
</comment>
<sequence length="320" mass="34945">MMPIVWPILVIVVTVFGVLGVAAVSTMLERRLLGVFQDRPGPNRVGPFGLFQVIADAMKMLFKQDWIPPFADKPVFLVAPIIGFLAVLLCFGVVPITPIWGVAGELNVGLLFIFGMLGLGVYSVVLAGWSSNNKYALLGGMRAAAQMISYEVFMGLSVMGVVMAAGSFSIRDIVEAQTHCWFIIPQCLGAVIFLLAGIAETHRLPFDFPEGENEIGAGFHTEYSGMKFGMFYLAEYAGVALSSALITTLYLGGWHGPFLPPFLWFAIKVFLLICFYILLRAALPRPRYDQLMSFGWKVLLPLSLLNILVTGAVVLLRAGV</sequence>
<proteinExistence type="inferred from homology"/>
<dbReference type="NCBIfam" id="NF004741">
    <property type="entry name" value="PRK06076.1-2"/>
    <property type="match status" value="1"/>
</dbReference>
<gene>
    <name evidence="5" type="primary">nuoH</name>
    <name evidence="7" type="ORF">ASAP_2936</name>
</gene>
<evidence type="ECO:0000313" key="8">
    <source>
        <dbReference type="Proteomes" id="UP000027583"/>
    </source>
</evidence>
<evidence type="ECO:0000256" key="2">
    <source>
        <dbReference type="ARBA" id="ARBA00022692"/>
    </source>
</evidence>
<comment type="caution">
    <text evidence="7">The sequence shown here is derived from an EMBL/GenBank/DDBJ whole genome shotgun (WGS) entry which is preliminary data.</text>
</comment>
<reference evidence="7 8" key="2">
    <citation type="journal article" date="2014" name="PLoS ONE">
        <title>Evolution of mitochondria reconstructed from the energy metabolism of living bacteria.</title>
        <authorList>
            <person name="Degli Esposti M."/>
            <person name="Chouaia B."/>
            <person name="Comandatore F."/>
            <person name="Crotti E."/>
            <person name="Sassera D."/>
            <person name="Lievens P.M."/>
            <person name="Daffonchio D."/>
            <person name="Bandi C."/>
        </authorList>
    </citation>
    <scope>NUCLEOTIDE SEQUENCE [LARGE SCALE GENOMIC DNA]</scope>
    <source>
        <strain evidence="7 8">SF2.1</strain>
    </source>
</reference>
<dbReference type="AlphaFoldDB" id="A0A060QLR0"/>
<comment type="catalytic activity">
    <reaction evidence="5">
        <text>a quinone + NADH + 5 H(+)(in) = a quinol + NAD(+) + 4 H(+)(out)</text>
        <dbReference type="Rhea" id="RHEA:57888"/>
        <dbReference type="ChEBI" id="CHEBI:15378"/>
        <dbReference type="ChEBI" id="CHEBI:24646"/>
        <dbReference type="ChEBI" id="CHEBI:57540"/>
        <dbReference type="ChEBI" id="CHEBI:57945"/>
        <dbReference type="ChEBI" id="CHEBI:132124"/>
    </reaction>
</comment>
<evidence type="ECO:0000256" key="3">
    <source>
        <dbReference type="ARBA" id="ARBA00022989"/>
    </source>
</evidence>
<keyword evidence="4 5" id="KW-0472">Membrane</keyword>
<keyword evidence="7" id="KW-0560">Oxidoreductase</keyword>
<dbReference type="PROSITE" id="PS00668">
    <property type="entry name" value="COMPLEX1_ND1_2"/>
    <property type="match status" value="1"/>
</dbReference>
<keyword evidence="3 5" id="KW-1133">Transmembrane helix</keyword>
<dbReference type="GO" id="GO:0005886">
    <property type="term" value="C:plasma membrane"/>
    <property type="evidence" value="ECO:0007669"/>
    <property type="project" value="UniProtKB-SubCell"/>
</dbReference>
<dbReference type="EC" id="7.1.1.-" evidence="5"/>
<dbReference type="InterPro" id="IPR001694">
    <property type="entry name" value="NADH_UbQ_OxRdtase_su1/FPO"/>
</dbReference>
<dbReference type="PANTHER" id="PTHR11432">
    <property type="entry name" value="NADH DEHYDROGENASE SUBUNIT 1"/>
    <property type="match status" value="1"/>
</dbReference>
<evidence type="ECO:0000256" key="4">
    <source>
        <dbReference type="ARBA" id="ARBA00023136"/>
    </source>
</evidence>
<name>A0A060QLR0_9PROT</name>
<feature type="transmembrane region" description="Helical" evidence="5">
    <location>
        <begin position="74"/>
        <end position="96"/>
    </location>
</feature>
<feature type="transmembrane region" description="Helical" evidence="5">
    <location>
        <begin position="262"/>
        <end position="282"/>
    </location>
</feature>
<evidence type="ECO:0000256" key="6">
    <source>
        <dbReference type="RuleBase" id="RU000471"/>
    </source>
</evidence>
<dbReference type="EMBL" id="CBLX010000024">
    <property type="protein sequence ID" value="CDG40981.1"/>
    <property type="molecule type" value="Genomic_DNA"/>
</dbReference>
<feature type="transmembrane region" description="Helical" evidence="5">
    <location>
        <begin position="230"/>
        <end position="250"/>
    </location>
</feature>
<evidence type="ECO:0000313" key="7">
    <source>
        <dbReference type="EMBL" id="CDG40981.1"/>
    </source>
</evidence>
<comment type="subunit">
    <text evidence="5">NDH-1 is composed of 14 different subunits. Subunits NuoA, H, J, K, L, M, N constitute the membrane sector of the complex.</text>
</comment>
<keyword evidence="5" id="KW-0830">Ubiquinone</keyword>
<keyword evidence="5" id="KW-1278">Translocase</keyword>
<dbReference type="Proteomes" id="UP000027583">
    <property type="component" value="Unassembled WGS sequence"/>
</dbReference>
<dbReference type="PROSITE" id="PS00667">
    <property type="entry name" value="COMPLEX1_ND1_1"/>
    <property type="match status" value="1"/>
</dbReference>
<comment type="function">
    <text evidence="5">NDH-1 shuttles electrons from NADH, via FMN and iron-sulfur (Fe-S) centers, to quinones in the respiratory chain. The immediate electron acceptor for the enzyme in this species is believed to be ubiquinone. Couples the redox reaction to proton translocation (for every two electrons transferred, four hydrogen ions are translocated across the cytoplasmic membrane), and thus conserves the redox energy in a proton gradient. This subunit may bind ubiquinone.</text>
</comment>
<feature type="transmembrane region" description="Helical" evidence="5">
    <location>
        <begin position="150"/>
        <end position="170"/>
    </location>
</feature>
<dbReference type="GO" id="GO:0003954">
    <property type="term" value="F:NADH dehydrogenase activity"/>
    <property type="evidence" value="ECO:0007669"/>
    <property type="project" value="TreeGrafter"/>
</dbReference>
<dbReference type="GO" id="GO:0016655">
    <property type="term" value="F:oxidoreductase activity, acting on NAD(P)H, quinone or similar compound as acceptor"/>
    <property type="evidence" value="ECO:0007669"/>
    <property type="project" value="UniProtKB-UniRule"/>
</dbReference>
<evidence type="ECO:0000256" key="1">
    <source>
        <dbReference type="ARBA" id="ARBA00004141"/>
    </source>
</evidence>
<keyword evidence="5" id="KW-0874">Quinone</keyword>
<dbReference type="HAMAP" id="MF_01350">
    <property type="entry name" value="NDH1_NuoH"/>
    <property type="match status" value="1"/>
</dbReference>
<keyword evidence="5" id="KW-1003">Cell membrane</keyword>